<organism evidence="2 3">
    <name type="scientific">Yoonia maricola</name>
    <dbReference type="NCBI Taxonomy" id="420999"/>
    <lineage>
        <taxon>Bacteria</taxon>
        <taxon>Pseudomonadati</taxon>
        <taxon>Pseudomonadota</taxon>
        <taxon>Alphaproteobacteria</taxon>
        <taxon>Rhodobacterales</taxon>
        <taxon>Paracoccaceae</taxon>
        <taxon>Yoonia</taxon>
    </lineage>
</organism>
<dbReference type="PANTHER" id="PTHR43792:SF1">
    <property type="entry name" value="N-ACETYLTRANSFERASE DOMAIN-CONTAINING PROTEIN"/>
    <property type="match status" value="1"/>
</dbReference>
<dbReference type="Gene3D" id="3.40.630.30">
    <property type="match status" value="1"/>
</dbReference>
<dbReference type="Proteomes" id="UP000228531">
    <property type="component" value="Unassembled WGS sequence"/>
</dbReference>
<dbReference type="OrthoDB" id="6293260at2"/>
<dbReference type="SUPFAM" id="SSF55729">
    <property type="entry name" value="Acyl-CoA N-acyltransferases (Nat)"/>
    <property type="match status" value="1"/>
</dbReference>
<dbReference type="RefSeq" id="WP_100366253.1">
    <property type="nucleotide sequence ID" value="NZ_PGTY01000001.1"/>
</dbReference>
<keyword evidence="3" id="KW-1185">Reference proteome</keyword>
<evidence type="ECO:0000259" key="1">
    <source>
        <dbReference type="PROSITE" id="PS51186"/>
    </source>
</evidence>
<dbReference type="EMBL" id="PGTY01000001">
    <property type="protein sequence ID" value="PJI91314.1"/>
    <property type="molecule type" value="Genomic_DNA"/>
</dbReference>
<dbReference type="Pfam" id="PF13302">
    <property type="entry name" value="Acetyltransf_3"/>
    <property type="match status" value="1"/>
</dbReference>
<dbReference type="CDD" id="cd04301">
    <property type="entry name" value="NAT_SF"/>
    <property type="match status" value="1"/>
</dbReference>
<evidence type="ECO:0000313" key="2">
    <source>
        <dbReference type="EMBL" id="PJI91314.1"/>
    </source>
</evidence>
<gene>
    <name evidence="2" type="ORF">BC777_0140</name>
</gene>
<reference evidence="2 3" key="1">
    <citation type="submission" date="2017-11" db="EMBL/GenBank/DDBJ databases">
        <title>Genomic Encyclopedia of Archaeal and Bacterial Type Strains, Phase II (KMG-II): From Individual Species to Whole Genera.</title>
        <authorList>
            <person name="Goeker M."/>
        </authorList>
    </citation>
    <scope>NUCLEOTIDE SEQUENCE [LARGE SCALE GENOMIC DNA]</scope>
    <source>
        <strain evidence="2 3">DSM 29128</strain>
    </source>
</reference>
<proteinExistence type="predicted"/>
<evidence type="ECO:0000313" key="3">
    <source>
        <dbReference type="Proteomes" id="UP000228531"/>
    </source>
</evidence>
<dbReference type="InterPro" id="IPR051531">
    <property type="entry name" value="N-acetyltransferase"/>
</dbReference>
<feature type="domain" description="N-acetyltransferase" evidence="1">
    <location>
        <begin position="13"/>
        <end position="162"/>
    </location>
</feature>
<dbReference type="InterPro" id="IPR000182">
    <property type="entry name" value="GNAT_dom"/>
</dbReference>
<name>A0A2M8WK59_9RHOB</name>
<dbReference type="PANTHER" id="PTHR43792">
    <property type="entry name" value="GNAT FAMILY, PUTATIVE (AFU_ORTHOLOGUE AFUA_3G00765)-RELATED-RELATED"/>
    <property type="match status" value="1"/>
</dbReference>
<keyword evidence="2" id="KW-0808">Transferase</keyword>
<dbReference type="AlphaFoldDB" id="A0A2M8WK59"/>
<dbReference type="GO" id="GO:0016747">
    <property type="term" value="F:acyltransferase activity, transferring groups other than amino-acyl groups"/>
    <property type="evidence" value="ECO:0007669"/>
    <property type="project" value="InterPro"/>
</dbReference>
<comment type="caution">
    <text evidence="2">The sequence shown here is derived from an EMBL/GenBank/DDBJ whole genome shotgun (WGS) entry which is preliminary data.</text>
</comment>
<dbReference type="PROSITE" id="PS51186">
    <property type="entry name" value="GNAT"/>
    <property type="match status" value="1"/>
</dbReference>
<accession>A0A2M8WK59</accession>
<sequence>MRRRLVPIVTSRLTIRELSKGDLEPVFLTLGSETSGGRIFETKTVSEAERWLNNRIAEHSELGYSIWAVETKDAVFVGVCGLIPWEPFPMICYAIRKQYQGRGYGTEAAKAVIERASEEFSSIISTIRISNTESIRVAEKIGMQVSDTSFSEDPMLRSYLYP</sequence>
<dbReference type="InterPro" id="IPR016181">
    <property type="entry name" value="Acyl_CoA_acyltransferase"/>
</dbReference>
<protein>
    <submittedName>
        <fullName evidence="2">RimJ/RimL family protein N-acetyltransferase</fullName>
    </submittedName>
</protein>